<feature type="region of interest" description="Disordered" evidence="1">
    <location>
        <begin position="20"/>
        <end position="45"/>
    </location>
</feature>
<protein>
    <submittedName>
        <fullName evidence="2">Uncharacterized protein</fullName>
    </submittedName>
</protein>
<dbReference type="Proteomes" id="UP000037696">
    <property type="component" value="Unassembled WGS sequence"/>
</dbReference>
<name>A0A0M8P8I9_9EURO</name>
<keyword evidence="3" id="KW-1185">Reference proteome</keyword>
<gene>
    <name evidence="2" type="ORF">ACN38_g1718</name>
</gene>
<proteinExistence type="predicted"/>
<dbReference type="EMBL" id="LHQQ01000017">
    <property type="protein sequence ID" value="KOS47338.1"/>
    <property type="molecule type" value="Genomic_DNA"/>
</dbReference>
<sequence>MAIFAPSDVRSRQRVTFSCSVSGDDGRVGNDGKPYTTDRKGPTSKTDLVDIRAKRKMGHIESPRRTTLATPWNIPILSHTLADGNISRNPVTPHLLPPPQPRPVRSGIDTSTPRDPLSASHFPRAHLFGAAHVLLSLNIGPIQIRS</sequence>
<organism evidence="2 3">
    <name type="scientific">Penicillium nordicum</name>
    <dbReference type="NCBI Taxonomy" id="229535"/>
    <lineage>
        <taxon>Eukaryota</taxon>
        <taxon>Fungi</taxon>
        <taxon>Dikarya</taxon>
        <taxon>Ascomycota</taxon>
        <taxon>Pezizomycotina</taxon>
        <taxon>Eurotiomycetes</taxon>
        <taxon>Eurotiomycetidae</taxon>
        <taxon>Eurotiales</taxon>
        <taxon>Aspergillaceae</taxon>
        <taxon>Penicillium</taxon>
    </lineage>
</organism>
<dbReference type="AlphaFoldDB" id="A0A0M8P8I9"/>
<evidence type="ECO:0000313" key="2">
    <source>
        <dbReference type="EMBL" id="KOS47338.1"/>
    </source>
</evidence>
<evidence type="ECO:0000313" key="3">
    <source>
        <dbReference type="Proteomes" id="UP000037696"/>
    </source>
</evidence>
<feature type="region of interest" description="Disordered" evidence="1">
    <location>
        <begin position="91"/>
        <end position="117"/>
    </location>
</feature>
<comment type="caution">
    <text evidence="2">The sequence shown here is derived from an EMBL/GenBank/DDBJ whole genome shotgun (WGS) entry which is preliminary data.</text>
</comment>
<evidence type="ECO:0000256" key="1">
    <source>
        <dbReference type="SAM" id="MobiDB-lite"/>
    </source>
</evidence>
<accession>A0A0M8P8I9</accession>
<feature type="compositionally biased region" description="Basic and acidic residues" evidence="1">
    <location>
        <begin position="24"/>
        <end position="45"/>
    </location>
</feature>
<reference evidence="2 3" key="1">
    <citation type="submission" date="2015-08" db="EMBL/GenBank/DDBJ databases">
        <title>Genome sequencing of Penicillium nordicum.</title>
        <authorList>
            <person name="Nguyen H.D."/>
            <person name="Seifert K.A."/>
        </authorList>
    </citation>
    <scope>NUCLEOTIDE SEQUENCE [LARGE SCALE GENOMIC DNA]</scope>
    <source>
        <strain evidence="2 3">DAOMC 185683</strain>
    </source>
</reference>